<reference evidence="1" key="1">
    <citation type="submission" date="2018-07" db="EMBL/GenBank/DDBJ databases">
        <authorList>
            <person name="Wilson K.M."/>
            <person name="Ely B."/>
        </authorList>
    </citation>
    <scope>NUCLEOTIDE SEQUENCE</scope>
</reference>
<sequence>MTSNIQTVRPGSVTEISLVKAGLLKLAVYGIEPASEHEPIEYQAHYIVGDTVGAILPLPLLRMLKANRDYIATMVQGLAEYDGLVDEVDGAGLVVQRYEDSNGETQIRTILSWQGMTVGVLGDGIGEIDLILTALEHIPST</sequence>
<dbReference type="Proteomes" id="UP000259683">
    <property type="component" value="Segment"/>
</dbReference>
<dbReference type="EMBL" id="MH588547">
    <property type="protein sequence ID" value="AXQ69952.1"/>
    <property type="molecule type" value="Genomic_DNA"/>
</dbReference>
<accession>A0A385EG82</accession>
<proteinExistence type="predicted"/>
<organism evidence="1 2">
    <name type="scientific">Caulobacter phage CcrSC</name>
    <dbReference type="NCBI Taxonomy" id="2283272"/>
    <lineage>
        <taxon>Viruses</taxon>
        <taxon>Duplodnaviria</taxon>
        <taxon>Heunggongvirae</taxon>
        <taxon>Uroviricota</taxon>
        <taxon>Caudoviricetes</taxon>
        <taxon>Jeanschmidtviridae</taxon>
        <taxon>Bertelyvirus</taxon>
        <taxon>Bertelyvirus SC</taxon>
    </lineage>
</organism>
<evidence type="ECO:0000313" key="2">
    <source>
        <dbReference type="Proteomes" id="UP000259683"/>
    </source>
</evidence>
<evidence type="ECO:0000313" key="1">
    <source>
        <dbReference type="EMBL" id="AXQ69952.1"/>
    </source>
</evidence>
<protein>
    <submittedName>
        <fullName evidence="1">Uncharacterized protein</fullName>
    </submittedName>
</protein>
<gene>
    <name evidence="1" type="ORF">CcrSC_gp370</name>
</gene>
<keyword evidence="2" id="KW-1185">Reference proteome</keyword>
<reference evidence="1" key="2">
    <citation type="submission" date="2021-07" db="EMBL/GenBank/DDBJ databases">
        <title>Giant CbK-like Caulobacter bacteriophages have genetically divergent genomes.</title>
        <authorList>
            <person name="Wilson K."/>
            <person name="Ely B."/>
        </authorList>
    </citation>
    <scope>NUCLEOTIDE SEQUENCE</scope>
</reference>
<name>A0A385EG82_9CAUD</name>